<dbReference type="KEGG" id="cwo:Cwoe_2124"/>
<name>D3F582_CONWI</name>
<dbReference type="Proteomes" id="UP000008229">
    <property type="component" value="Chromosome"/>
</dbReference>
<dbReference type="EMBL" id="CP001854">
    <property type="protein sequence ID" value="ADB50549.1"/>
    <property type="molecule type" value="Genomic_DNA"/>
</dbReference>
<reference evidence="2" key="2">
    <citation type="submission" date="2010-01" db="EMBL/GenBank/DDBJ databases">
        <title>The complete genome of Conexibacter woesei DSM 14684.</title>
        <authorList>
            <consortium name="US DOE Joint Genome Institute (JGI-PGF)"/>
            <person name="Lucas S."/>
            <person name="Copeland A."/>
            <person name="Lapidus A."/>
            <person name="Glavina del Rio T."/>
            <person name="Dalin E."/>
            <person name="Tice H."/>
            <person name="Bruce D."/>
            <person name="Goodwin L."/>
            <person name="Pitluck S."/>
            <person name="Kyrpides N."/>
            <person name="Mavromatis K."/>
            <person name="Ivanova N."/>
            <person name="Mikhailova N."/>
            <person name="Chertkov O."/>
            <person name="Brettin T."/>
            <person name="Detter J.C."/>
            <person name="Han C."/>
            <person name="Larimer F."/>
            <person name="Land M."/>
            <person name="Hauser L."/>
            <person name="Markowitz V."/>
            <person name="Cheng J.-F."/>
            <person name="Hugenholtz P."/>
            <person name="Woyke T."/>
            <person name="Wu D."/>
            <person name="Pukall R."/>
            <person name="Steenblock K."/>
            <person name="Schneider S."/>
            <person name="Klenk H.-P."/>
            <person name="Eisen J.A."/>
        </authorList>
    </citation>
    <scope>NUCLEOTIDE SEQUENCE [LARGE SCALE GENOMIC DNA]</scope>
    <source>
        <strain evidence="2">DSM 14684 / CIP 108061 / JCM 11494 / NBRC 100937 / ID131577</strain>
    </source>
</reference>
<dbReference type="SUPFAM" id="SSF54909">
    <property type="entry name" value="Dimeric alpha+beta barrel"/>
    <property type="match status" value="1"/>
</dbReference>
<organism evidence="1 2">
    <name type="scientific">Conexibacter woesei (strain DSM 14684 / CCUG 47730 / CIP 108061 / JCM 11494 / NBRC 100937 / ID131577)</name>
    <dbReference type="NCBI Taxonomy" id="469383"/>
    <lineage>
        <taxon>Bacteria</taxon>
        <taxon>Bacillati</taxon>
        <taxon>Actinomycetota</taxon>
        <taxon>Thermoleophilia</taxon>
        <taxon>Solirubrobacterales</taxon>
        <taxon>Conexibacteraceae</taxon>
        <taxon>Conexibacter</taxon>
    </lineage>
</organism>
<evidence type="ECO:0000313" key="2">
    <source>
        <dbReference type="Proteomes" id="UP000008229"/>
    </source>
</evidence>
<dbReference type="AlphaFoldDB" id="D3F582"/>
<dbReference type="InterPro" id="IPR011008">
    <property type="entry name" value="Dimeric_a/b-barrel"/>
</dbReference>
<dbReference type="STRING" id="469383.Cwoe_2124"/>
<accession>D3F582</accession>
<evidence type="ECO:0000313" key="1">
    <source>
        <dbReference type="EMBL" id="ADB50549.1"/>
    </source>
</evidence>
<proteinExistence type="predicted"/>
<keyword evidence="2" id="KW-1185">Reference proteome</keyword>
<sequence>MEQQLPEWVMVAALEVDAAVEAEWDRWYDEVHLPEILAAPGFRSGTRYRAVAHPSDGTGLRRQLTVYEVDGPQVWETPELTAARGLGGFGDRVQVRTRIFHKHLTMRKEHDR</sequence>
<dbReference type="HOGENOM" id="CLU_2231367_0_0_11"/>
<dbReference type="OrthoDB" id="3481501at2"/>
<evidence type="ECO:0008006" key="3">
    <source>
        <dbReference type="Google" id="ProtNLM"/>
    </source>
</evidence>
<gene>
    <name evidence="1" type="ordered locus">Cwoe_2124</name>
</gene>
<dbReference type="InterPro" id="IPR025563">
    <property type="entry name" value="DUF4286"/>
</dbReference>
<reference evidence="1 2" key="1">
    <citation type="journal article" date="2010" name="Stand. Genomic Sci.">
        <title>Complete genome sequence of Conexibacter woesei type strain (ID131577).</title>
        <authorList>
            <person name="Pukall R."/>
            <person name="Lapidus A."/>
            <person name="Glavina Del Rio T."/>
            <person name="Copeland A."/>
            <person name="Tice H."/>
            <person name="Cheng J.-F."/>
            <person name="Lucas S."/>
            <person name="Chen F."/>
            <person name="Nolan M."/>
            <person name="Bruce D."/>
            <person name="Goodwin L."/>
            <person name="Pitluck S."/>
            <person name="Mavromatis K."/>
            <person name="Ivanova N."/>
            <person name="Ovchinnikova G."/>
            <person name="Pati A."/>
            <person name="Chen A."/>
            <person name="Palaniappan K."/>
            <person name="Land M."/>
            <person name="Hauser L."/>
            <person name="Chang Y.-J."/>
            <person name="Jeffries C.D."/>
            <person name="Chain P."/>
            <person name="Meincke L."/>
            <person name="Sims D."/>
            <person name="Brettin T."/>
            <person name="Detter J.C."/>
            <person name="Rohde M."/>
            <person name="Goeker M."/>
            <person name="Bristow J."/>
            <person name="Eisen J.A."/>
            <person name="Markowitz V."/>
            <person name="Kyrpides N.C."/>
            <person name="Klenk H.-P."/>
            <person name="Hugenholtz P."/>
        </authorList>
    </citation>
    <scope>NUCLEOTIDE SEQUENCE [LARGE SCALE GENOMIC DNA]</scope>
    <source>
        <strain evidence="2">DSM 14684 / CIP 108061 / JCM 11494 / NBRC 100937 / ID131577</strain>
    </source>
</reference>
<dbReference type="RefSeq" id="WP_012933600.1">
    <property type="nucleotide sequence ID" value="NC_013739.1"/>
</dbReference>
<protein>
    <recommendedName>
        <fullName evidence="3">DUF4286 domain-containing protein</fullName>
    </recommendedName>
</protein>
<dbReference type="Pfam" id="PF14114">
    <property type="entry name" value="DUF4286"/>
    <property type="match status" value="1"/>
</dbReference>